<reference evidence="4" key="2">
    <citation type="submission" date="2021-03" db="EMBL/GenBank/DDBJ databases">
        <authorList>
            <person name="Jaffe A."/>
        </authorList>
    </citation>
    <scope>NUCLEOTIDE SEQUENCE</scope>
    <source>
        <strain evidence="4">RIFCSPLOWO2_01_FULL_58_19</strain>
    </source>
</reference>
<dbReference type="NCBIfam" id="NF000796">
    <property type="entry name" value="PRK00054.1-1"/>
    <property type="match status" value="1"/>
</dbReference>
<gene>
    <name evidence="3" type="ORF">HA252_04215</name>
    <name evidence="4" type="ORF">J4203_06760</name>
</gene>
<dbReference type="GO" id="GO:0046872">
    <property type="term" value="F:metal ion binding"/>
    <property type="evidence" value="ECO:0007669"/>
    <property type="project" value="UniProtKB-KW"/>
</dbReference>
<feature type="binding site" evidence="1">
    <location>
        <position position="233"/>
    </location>
    <ligand>
        <name>[2Fe-2S] cluster</name>
        <dbReference type="ChEBI" id="CHEBI:190135"/>
    </ligand>
</feature>
<dbReference type="Proteomes" id="UP000678237">
    <property type="component" value="Unassembled WGS sequence"/>
</dbReference>
<feature type="binding site" evidence="1">
    <location>
        <position position="222"/>
    </location>
    <ligand>
        <name>[2Fe-2S] cluster</name>
        <dbReference type="ChEBI" id="CHEBI:190135"/>
    </ligand>
</feature>
<dbReference type="InterPro" id="IPR017927">
    <property type="entry name" value="FAD-bd_FR_type"/>
</dbReference>
<dbReference type="PANTHER" id="PTHR43513:SF3">
    <property type="entry name" value="DIHYDROOROTATE DEHYDROGENASE B (NAD(+)), ELECTRON TRANSFER SUBUNIT-RELATED"/>
    <property type="match status" value="1"/>
</dbReference>
<name>A0A7J4JFM5_9ARCH</name>
<dbReference type="PANTHER" id="PTHR43513">
    <property type="entry name" value="DIHYDROOROTATE DEHYDROGENASE B (NAD(+)), ELECTRON TRANSFER SUBUNIT"/>
    <property type="match status" value="1"/>
</dbReference>
<feature type="binding site" evidence="1">
    <location>
        <position position="217"/>
    </location>
    <ligand>
        <name>[2Fe-2S] cluster</name>
        <dbReference type="ChEBI" id="CHEBI:190135"/>
    </ligand>
</feature>
<dbReference type="SUPFAM" id="SSF63380">
    <property type="entry name" value="Riboflavin synthase domain-like"/>
    <property type="match status" value="1"/>
</dbReference>
<dbReference type="GO" id="GO:0006221">
    <property type="term" value="P:pyrimidine nucleotide biosynthetic process"/>
    <property type="evidence" value="ECO:0007669"/>
    <property type="project" value="InterPro"/>
</dbReference>
<dbReference type="EMBL" id="DUGH01000102">
    <property type="protein sequence ID" value="HIH16581.1"/>
    <property type="molecule type" value="Genomic_DNA"/>
</dbReference>
<dbReference type="InterPro" id="IPR017938">
    <property type="entry name" value="Riboflavin_synthase-like_b-brl"/>
</dbReference>
<feature type="binding site" evidence="1">
    <location>
        <position position="225"/>
    </location>
    <ligand>
        <name>[2Fe-2S] cluster</name>
        <dbReference type="ChEBI" id="CHEBI:190135"/>
    </ligand>
</feature>
<proteinExistence type="predicted"/>
<dbReference type="AlphaFoldDB" id="A0A7J4JFM5"/>
<evidence type="ECO:0000313" key="4">
    <source>
        <dbReference type="EMBL" id="MBS3063534.1"/>
    </source>
</evidence>
<reference evidence="4" key="3">
    <citation type="submission" date="2021-05" db="EMBL/GenBank/DDBJ databases">
        <title>Protein family content uncovers lineage relationships and bacterial pathway maintenance mechanisms in DPANN archaea.</title>
        <authorList>
            <person name="Castelle C.J."/>
            <person name="Meheust R."/>
            <person name="Jaffe A.L."/>
            <person name="Seitz K."/>
            <person name="Gong X."/>
            <person name="Baker B.J."/>
            <person name="Banfield J.F."/>
        </authorList>
    </citation>
    <scope>NUCLEOTIDE SEQUENCE</scope>
    <source>
        <strain evidence="4">RIFCSPLOWO2_01_FULL_58_19</strain>
    </source>
</reference>
<dbReference type="Pfam" id="PF10418">
    <property type="entry name" value="DHODB_Fe-S_bind"/>
    <property type="match status" value="1"/>
</dbReference>
<dbReference type="PIRSF" id="PIRSF006816">
    <property type="entry name" value="Cyc3_hyd_g"/>
    <property type="match status" value="1"/>
</dbReference>
<evidence type="ECO:0000256" key="1">
    <source>
        <dbReference type="PIRSR" id="PIRSR006816-2"/>
    </source>
</evidence>
<keyword evidence="1" id="KW-0001">2Fe-2S</keyword>
<sequence length="272" mass="30123">MSERNDFPRMVRVAKVVWENPSTCTILFDERMDVKPGQYVMVWLPRVDEKPMSVTYAGGKGLGFTALVHGETTRKMGALKKGDLVGVRGPYGNWFDFAKAKKALLVGGGVGVPPLAFLAEEMAKKGMRSMFIMGARSKDGLMFEQRIGKAAELRVCTDDGSKGRKARTPELVAEALAGERFDCVYTCGPEIMMKKVFDECEKRGVECQASLERYFKCAFGACGQCCLDDKLVCADGTVFGSAFLRKSSEFGRYSYARTGARITLEEWMKHGM</sequence>
<dbReference type="InterPro" id="IPR039261">
    <property type="entry name" value="FNR_nucleotide-bd"/>
</dbReference>
<dbReference type="GO" id="GO:0016491">
    <property type="term" value="F:oxidoreductase activity"/>
    <property type="evidence" value="ECO:0007669"/>
    <property type="project" value="InterPro"/>
</dbReference>
<comment type="cofactor">
    <cofactor evidence="1">
        <name>[2Fe-2S] cluster</name>
        <dbReference type="ChEBI" id="CHEBI:190135"/>
    </cofactor>
    <text evidence="1">Binds 1 [2Fe-2S] cluster per subunit.</text>
</comment>
<dbReference type="EMBL" id="JAGVWE010000005">
    <property type="protein sequence ID" value="MBS3063534.1"/>
    <property type="molecule type" value="Genomic_DNA"/>
</dbReference>
<dbReference type="GO" id="GO:0051537">
    <property type="term" value="F:2 iron, 2 sulfur cluster binding"/>
    <property type="evidence" value="ECO:0007669"/>
    <property type="project" value="UniProtKB-KW"/>
</dbReference>
<dbReference type="Gene3D" id="3.40.50.80">
    <property type="entry name" value="Nucleotide-binding domain of ferredoxin-NADP reductase (FNR) module"/>
    <property type="match status" value="1"/>
</dbReference>
<evidence type="ECO:0000313" key="3">
    <source>
        <dbReference type="EMBL" id="HIH16581.1"/>
    </source>
</evidence>
<dbReference type="GO" id="GO:0050660">
    <property type="term" value="F:flavin adenine dinucleotide binding"/>
    <property type="evidence" value="ECO:0007669"/>
    <property type="project" value="InterPro"/>
</dbReference>
<dbReference type="Proteomes" id="UP000564964">
    <property type="component" value="Unassembled WGS sequence"/>
</dbReference>
<dbReference type="InterPro" id="IPR012165">
    <property type="entry name" value="Cyt_c3_hydrogenase_gsu"/>
</dbReference>
<evidence type="ECO:0000313" key="5">
    <source>
        <dbReference type="Proteomes" id="UP000564964"/>
    </source>
</evidence>
<keyword evidence="1" id="KW-0408">Iron</keyword>
<keyword evidence="1" id="KW-0479">Metal-binding</keyword>
<organism evidence="3 5">
    <name type="scientific">Candidatus Iainarchaeum sp</name>
    <dbReference type="NCBI Taxonomy" id="3101447"/>
    <lineage>
        <taxon>Archaea</taxon>
        <taxon>Candidatus Iainarchaeota</taxon>
        <taxon>Candidatus Iainarchaeia</taxon>
        <taxon>Candidatus Iainarchaeales</taxon>
        <taxon>Candidatus Iainarchaeaceae</taxon>
        <taxon>Candidatus Iainarchaeum</taxon>
    </lineage>
</organism>
<reference evidence="5" key="1">
    <citation type="journal article" date="2020" name="bioRxiv">
        <title>A rank-normalized archaeal taxonomy based on genome phylogeny resolves widespread incomplete and uneven classifications.</title>
        <authorList>
            <person name="Rinke C."/>
            <person name="Chuvochina M."/>
            <person name="Mussig A.J."/>
            <person name="Chaumeil P.-A."/>
            <person name="Waite D.W."/>
            <person name="Whitman W.B."/>
            <person name="Parks D.H."/>
            <person name="Hugenholtz P."/>
        </authorList>
    </citation>
    <scope>NUCLEOTIDE SEQUENCE [LARGE SCALE GENOMIC DNA]</scope>
</reference>
<accession>A0A7J4JFM5</accession>
<protein>
    <submittedName>
        <fullName evidence="3">Dihydroorotate dehydrogenase electron transfer subunit</fullName>
    </submittedName>
</protein>
<comment type="caution">
    <text evidence="3">The sequence shown here is derived from an EMBL/GenBank/DDBJ whole genome shotgun (WGS) entry which is preliminary data.</text>
</comment>
<dbReference type="Gene3D" id="2.40.30.10">
    <property type="entry name" value="Translation factors"/>
    <property type="match status" value="1"/>
</dbReference>
<dbReference type="InterPro" id="IPR050353">
    <property type="entry name" value="PyrK_electron_transfer"/>
</dbReference>
<dbReference type="PROSITE" id="PS51384">
    <property type="entry name" value="FAD_FR"/>
    <property type="match status" value="1"/>
</dbReference>
<evidence type="ECO:0000259" key="2">
    <source>
        <dbReference type="PROSITE" id="PS51384"/>
    </source>
</evidence>
<dbReference type="InterPro" id="IPR019480">
    <property type="entry name" value="Dihydroorotate_DH_Fe-S-bd"/>
</dbReference>
<keyword evidence="1" id="KW-0411">Iron-sulfur</keyword>
<feature type="domain" description="FAD-binding FR-type" evidence="2">
    <location>
        <begin position="6"/>
        <end position="97"/>
    </location>
</feature>
<dbReference type="SUPFAM" id="SSF52343">
    <property type="entry name" value="Ferredoxin reductase-like, C-terminal NADP-linked domain"/>
    <property type="match status" value="1"/>
</dbReference>